<evidence type="ECO:0000313" key="2">
    <source>
        <dbReference type="EMBL" id="KEH15408.1"/>
    </source>
</evidence>
<dbReference type="AlphaFoldDB" id="A0A072TEI2"/>
<keyword evidence="4" id="KW-1185">Reference proteome</keyword>
<evidence type="ECO:0000313" key="4">
    <source>
        <dbReference type="Proteomes" id="UP000002051"/>
    </source>
</evidence>
<feature type="region of interest" description="Disordered" evidence="1">
    <location>
        <begin position="170"/>
        <end position="238"/>
    </location>
</feature>
<dbReference type="HOGENOM" id="CLU_1167391_0_0_1"/>
<accession>A0A072TEI2</accession>
<dbReference type="EMBL" id="KL403858">
    <property type="protein sequence ID" value="KEH15408.1"/>
    <property type="molecule type" value="Genomic_DNA"/>
</dbReference>
<gene>
    <name evidence="2" type="ORF">MTR_1134s0010</name>
</gene>
<proteinExistence type="predicted"/>
<feature type="compositionally biased region" description="Basic and acidic residues" evidence="1">
    <location>
        <begin position="192"/>
        <end position="202"/>
    </location>
</feature>
<dbReference type="Proteomes" id="UP000002051">
    <property type="component" value="Unassembled WGS sequence"/>
</dbReference>
<evidence type="ECO:0000256" key="1">
    <source>
        <dbReference type="SAM" id="MobiDB-lite"/>
    </source>
</evidence>
<name>A0A072TEI2_MEDTR</name>
<reference evidence="2 4" key="2">
    <citation type="journal article" date="2014" name="BMC Genomics">
        <title>An improved genome release (version Mt4.0) for the model legume Medicago truncatula.</title>
        <authorList>
            <person name="Tang H."/>
            <person name="Krishnakumar V."/>
            <person name="Bidwell S."/>
            <person name="Rosen B."/>
            <person name="Chan A."/>
            <person name="Zhou S."/>
            <person name="Gentzbittel L."/>
            <person name="Childs K.L."/>
            <person name="Yandell M."/>
            <person name="Gundlach H."/>
            <person name="Mayer K.F."/>
            <person name="Schwartz D.C."/>
            <person name="Town C.D."/>
        </authorList>
    </citation>
    <scope>GENOME REANNOTATION</scope>
    <source>
        <strain evidence="2">A17</strain>
        <strain evidence="3 4">cv. Jemalong A17</strain>
    </source>
</reference>
<reference evidence="2 4" key="1">
    <citation type="journal article" date="2011" name="Nature">
        <title>The Medicago genome provides insight into the evolution of rhizobial symbioses.</title>
        <authorList>
            <person name="Young N.D."/>
            <person name="Debelle F."/>
            <person name="Oldroyd G.E."/>
            <person name="Geurts R."/>
            <person name="Cannon S.B."/>
            <person name="Udvardi M.K."/>
            <person name="Benedito V.A."/>
            <person name="Mayer K.F."/>
            <person name="Gouzy J."/>
            <person name="Schoof H."/>
            <person name="Van de Peer Y."/>
            <person name="Proost S."/>
            <person name="Cook D.R."/>
            <person name="Meyers B.C."/>
            <person name="Spannagl M."/>
            <person name="Cheung F."/>
            <person name="De Mita S."/>
            <person name="Krishnakumar V."/>
            <person name="Gundlach H."/>
            <person name="Zhou S."/>
            <person name="Mudge J."/>
            <person name="Bharti A.K."/>
            <person name="Murray J.D."/>
            <person name="Naoumkina M.A."/>
            <person name="Rosen B."/>
            <person name="Silverstein K.A."/>
            <person name="Tang H."/>
            <person name="Rombauts S."/>
            <person name="Zhao P.X."/>
            <person name="Zhou P."/>
            <person name="Barbe V."/>
            <person name="Bardou P."/>
            <person name="Bechner M."/>
            <person name="Bellec A."/>
            <person name="Berger A."/>
            <person name="Berges H."/>
            <person name="Bidwell S."/>
            <person name="Bisseling T."/>
            <person name="Choisne N."/>
            <person name="Couloux A."/>
            <person name="Denny R."/>
            <person name="Deshpande S."/>
            <person name="Dai X."/>
            <person name="Doyle J.J."/>
            <person name="Dudez A.M."/>
            <person name="Farmer A.D."/>
            <person name="Fouteau S."/>
            <person name="Franken C."/>
            <person name="Gibelin C."/>
            <person name="Gish J."/>
            <person name="Goldstein S."/>
            <person name="Gonzalez A.J."/>
            <person name="Green P.J."/>
            <person name="Hallab A."/>
            <person name="Hartog M."/>
            <person name="Hua A."/>
            <person name="Humphray S.J."/>
            <person name="Jeong D.H."/>
            <person name="Jing Y."/>
            <person name="Jocker A."/>
            <person name="Kenton S.M."/>
            <person name="Kim D.J."/>
            <person name="Klee K."/>
            <person name="Lai H."/>
            <person name="Lang C."/>
            <person name="Lin S."/>
            <person name="Macmil S.L."/>
            <person name="Magdelenat G."/>
            <person name="Matthews L."/>
            <person name="McCorrison J."/>
            <person name="Monaghan E.L."/>
            <person name="Mun J.H."/>
            <person name="Najar F.Z."/>
            <person name="Nicholson C."/>
            <person name="Noirot C."/>
            <person name="O'Bleness M."/>
            <person name="Paule C.R."/>
            <person name="Poulain J."/>
            <person name="Prion F."/>
            <person name="Qin B."/>
            <person name="Qu C."/>
            <person name="Retzel E.F."/>
            <person name="Riddle C."/>
            <person name="Sallet E."/>
            <person name="Samain S."/>
            <person name="Samson N."/>
            <person name="Sanders I."/>
            <person name="Saurat O."/>
            <person name="Scarpelli C."/>
            <person name="Schiex T."/>
            <person name="Segurens B."/>
            <person name="Severin A.J."/>
            <person name="Sherrier D.J."/>
            <person name="Shi R."/>
            <person name="Sims S."/>
            <person name="Singer S.R."/>
            <person name="Sinharoy S."/>
            <person name="Sterck L."/>
            <person name="Viollet A."/>
            <person name="Wang B.B."/>
            <person name="Wang K."/>
            <person name="Wang M."/>
            <person name="Wang X."/>
            <person name="Warfsmann J."/>
            <person name="Weissenbach J."/>
            <person name="White D.D."/>
            <person name="White J.D."/>
            <person name="Wiley G.B."/>
            <person name="Wincker P."/>
            <person name="Xing Y."/>
            <person name="Yang L."/>
            <person name="Yao Z."/>
            <person name="Ying F."/>
            <person name="Zhai J."/>
            <person name="Zhou L."/>
            <person name="Zuber A."/>
            <person name="Denarie J."/>
            <person name="Dixon R.A."/>
            <person name="May G.D."/>
            <person name="Schwartz D.C."/>
            <person name="Rogers J."/>
            <person name="Quetier F."/>
            <person name="Town C.D."/>
            <person name="Roe B.A."/>
        </authorList>
    </citation>
    <scope>NUCLEOTIDE SEQUENCE [LARGE SCALE GENOMIC DNA]</scope>
    <source>
        <strain evidence="2">A17</strain>
        <strain evidence="3 4">cv. Jemalong A17</strain>
    </source>
</reference>
<evidence type="ECO:0000313" key="3">
    <source>
        <dbReference type="EnsemblPlants" id="KEH15408"/>
    </source>
</evidence>
<dbReference type="EnsemblPlants" id="KEH15408">
    <property type="protein sequence ID" value="KEH15408"/>
    <property type="gene ID" value="MTR_1134s0010"/>
</dbReference>
<organism evidence="2 4">
    <name type="scientific">Medicago truncatula</name>
    <name type="common">Barrel medic</name>
    <name type="synonym">Medicago tribuloides</name>
    <dbReference type="NCBI Taxonomy" id="3880"/>
    <lineage>
        <taxon>Eukaryota</taxon>
        <taxon>Viridiplantae</taxon>
        <taxon>Streptophyta</taxon>
        <taxon>Embryophyta</taxon>
        <taxon>Tracheophyta</taxon>
        <taxon>Spermatophyta</taxon>
        <taxon>Magnoliopsida</taxon>
        <taxon>eudicotyledons</taxon>
        <taxon>Gunneridae</taxon>
        <taxon>Pentapetalae</taxon>
        <taxon>rosids</taxon>
        <taxon>fabids</taxon>
        <taxon>Fabales</taxon>
        <taxon>Fabaceae</taxon>
        <taxon>Papilionoideae</taxon>
        <taxon>50 kb inversion clade</taxon>
        <taxon>NPAAA clade</taxon>
        <taxon>Hologalegina</taxon>
        <taxon>IRL clade</taxon>
        <taxon>Trifolieae</taxon>
        <taxon>Medicago</taxon>
    </lineage>
</organism>
<reference evidence="3" key="3">
    <citation type="submission" date="2015-06" db="UniProtKB">
        <authorList>
            <consortium name="EnsemblPlants"/>
        </authorList>
    </citation>
    <scope>IDENTIFICATION</scope>
    <source>
        <strain evidence="3">cv. Jemalong A17</strain>
    </source>
</reference>
<protein>
    <submittedName>
        <fullName evidence="2 3">Uncharacterized protein</fullName>
    </submittedName>
</protein>
<sequence>MEQAYAAIGRAVIAMQIFEVAFVSIHDGFRMMNGEAYRDATGGFIAPEKYKTATGNVVRVLSQRGQIAADLEVRLNVLIDRRNELMHRWVLHNGWPANDNNDAASYAEVMQLADWVHTEANAVTHLMAGYMVRHANPDAVGKDPETYRQAMSELFHKLHERPHLQGPADERRLRPHLHPPGPAQGVSAVARAGEEPIRDRLRSRVPSQGAVDRRVRLPRGGISERGLLPVKGKEARGD</sequence>